<dbReference type="EMBL" id="FOVI01000010">
    <property type="protein sequence ID" value="SFN74694.1"/>
    <property type="molecule type" value="Genomic_DNA"/>
</dbReference>
<dbReference type="RefSeq" id="WP_091522533.1">
    <property type="nucleotide sequence ID" value="NZ_FOVI01000010.1"/>
</dbReference>
<name>A0A1I5BIW7_9FLAO</name>
<accession>A0A1I5BIW7</accession>
<protein>
    <submittedName>
        <fullName evidence="1">Uncharacterized protein</fullName>
    </submittedName>
</protein>
<proteinExistence type="predicted"/>
<dbReference type="AlphaFoldDB" id="A0A1I5BIW7"/>
<dbReference type="STRING" id="913024.SAMN05421741_11024"/>
<organism evidence="1 2">
    <name type="scientific">Paenimyroides ummariense</name>
    <dbReference type="NCBI Taxonomy" id="913024"/>
    <lineage>
        <taxon>Bacteria</taxon>
        <taxon>Pseudomonadati</taxon>
        <taxon>Bacteroidota</taxon>
        <taxon>Flavobacteriia</taxon>
        <taxon>Flavobacteriales</taxon>
        <taxon>Flavobacteriaceae</taxon>
        <taxon>Paenimyroides</taxon>
    </lineage>
</organism>
<evidence type="ECO:0000313" key="2">
    <source>
        <dbReference type="Proteomes" id="UP000199036"/>
    </source>
</evidence>
<gene>
    <name evidence="1" type="ORF">SAMN05421741_11024</name>
</gene>
<dbReference type="OrthoDB" id="1334607at2"/>
<dbReference type="Proteomes" id="UP000199036">
    <property type="component" value="Unassembled WGS sequence"/>
</dbReference>
<reference evidence="2" key="1">
    <citation type="submission" date="2016-10" db="EMBL/GenBank/DDBJ databases">
        <authorList>
            <person name="Varghese N."/>
            <person name="Submissions S."/>
        </authorList>
    </citation>
    <scope>NUCLEOTIDE SEQUENCE [LARGE SCALE GENOMIC DNA]</scope>
    <source>
        <strain evidence="2">DS-12</strain>
    </source>
</reference>
<keyword evidence="2" id="KW-1185">Reference proteome</keyword>
<evidence type="ECO:0000313" key="1">
    <source>
        <dbReference type="EMBL" id="SFN74694.1"/>
    </source>
</evidence>
<sequence length="186" mass="21784">MKLINHHTCYSGGAEGADSYFEFFAEKFNVSVVAYSYKTKHHKSENKHELTDDQFKEGVENVMKANEVLRRSKINQYLKFLSRNWFQVKSADEIYAVSSLKKVNEKLHVKGGTAWAVQMAINTNKKVFVYNQDVAQWFYWDFNQQNFIELKYQPKITSRHFAGIGTRNINIFGINAIEELFKNTFE</sequence>
<dbReference type="Gene3D" id="3.40.50.450">
    <property type="match status" value="1"/>
</dbReference>